<reference evidence="2 3" key="1">
    <citation type="submission" date="2016-07" db="EMBL/GenBank/DDBJ databases">
        <title>Draft genome sequence of Prauserella sp. YIM 121212, isolated from alkaline soil.</title>
        <authorList>
            <person name="Ruckert C."/>
            <person name="Albersmeier A."/>
            <person name="Jiang C.-L."/>
            <person name="Jiang Y."/>
            <person name="Kalinowski J."/>
            <person name="Schneider O."/>
            <person name="Winkler A."/>
            <person name="Zotchev S.B."/>
        </authorList>
    </citation>
    <scope>NUCLEOTIDE SEQUENCE [LARGE SCALE GENOMIC DNA]</scope>
    <source>
        <strain evidence="2 3">YIM 121212</strain>
    </source>
</reference>
<keyword evidence="3" id="KW-1185">Reference proteome</keyword>
<dbReference type="EMBL" id="MASU01000028">
    <property type="protein sequence ID" value="PXY17357.1"/>
    <property type="molecule type" value="Genomic_DNA"/>
</dbReference>
<evidence type="ECO:0000313" key="3">
    <source>
        <dbReference type="Proteomes" id="UP000247892"/>
    </source>
</evidence>
<evidence type="ECO:0000313" key="2">
    <source>
        <dbReference type="EMBL" id="PXY17357.1"/>
    </source>
</evidence>
<accession>A0A318L8X5</accession>
<dbReference type="RefSeq" id="WP_110344033.1">
    <property type="nucleotide sequence ID" value="NZ_MASU01000028.1"/>
</dbReference>
<comment type="caution">
    <text evidence="2">The sequence shown here is derived from an EMBL/GenBank/DDBJ whole genome shotgun (WGS) entry which is preliminary data.</text>
</comment>
<protein>
    <submittedName>
        <fullName evidence="2">Uncharacterized protein</fullName>
    </submittedName>
</protein>
<keyword evidence="1" id="KW-0175">Coiled coil</keyword>
<organism evidence="2 3">
    <name type="scientific">Prauserella flavalba</name>
    <dbReference type="NCBI Taxonomy" id="1477506"/>
    <lineage>
        <taxon>Bacteria</taxon>
        <taxon>Bacillati</taxon>
        <taxon>Actinomycetota</taxon>
        <taxon>Actinomycetes</taxon>
        <taxon>Pseudonocardiales</taxon>
        <taxon>Pseudonocardiaceae</taxon>
        <taxon>Prauserella</taxon>
    </lineage>
</organism>
<evidence type="ECO:0000256" key="1">
    <source>
        <dbReference type="SAM" id="Coils"/>
    </source>
</evidence>
<feature type="coiled-coil region" evidence="1">
    <location>
        <begin position="12"/>
        <end position="42"/>
    </location>
</feature>
<dbReference type="OrthoDB" id="9801841at2"/>
<sequence>MPRKPTPPPPELDRVREIADQIEELQRELRRAMVTAKQAGATSQQLADASRIARSKIYDAMRTVGYDPNEWRSP</sequence>
<gene>
    <name evidence="2" type="ORF">BA062_37745</name>
</gene>
<dbReference type="AlphaFoldDB" id="A0A318L8X5"/>
<name>A0A318L8X5_9PSEU</name>
<proteinExistence type="predicted"/>
<dbReference type="Proteomes" id="UP000247892">
    <property type="component" value="Unassembled WGS sequence"/>
</dbReference>